<keyword evidence="3" id="KW-1185">Reference proteome</keyword>
<dbReference type="EMBL" id="HE978314">
    <property type="protein sequence ID" value="CCK68397.1"/>
    <property type="molecule type" value="Genomic_DNA"/>
</dbReference>
<dbReference type="Proteomes" id="UP000006310">
    <property type="component" value="Chromosome 1"/>
</dbReference>
<dbReference type="GO" id="GO:0000245">
    <property type="term" value="P:spliceosomal complex assembly"/>
    <property type="evidence" value="ECO:0007669"/>
    <property type="project" value="EnsemblFungi"/>
</dbReference>
<evidence type="ECO:0000256" key="1">
    <source>
        <dbReference type="ARBA" id="ARBA00008626"/>
    </source>
</evidence>
<reference evidence="3" key="2">
    <citation type="submission" date="2012-08" db="EMBL/GenBank/DDBJ databases">
        <title>Genome sequence of Kazachstania naganishii.</title>
        <authorList>
            <person name="Gordon J.L."/>
            <person name="Armisen D."/>
            <person name="Proux-Wera E."/>
            <person name="OhEigeartaigh S.S."/>
            <person name="Byrne K.P."/>
            <person name="Wolfe K.H."/>
        </authorList>
    </citation>
    <scope>NUCLEOTIDE SEQUENCE [LARGE SCALE GENOMIC DNA]</scope>
    <source>
        <strain evidence="3">ATCC MYA-139 / BCRC 22969 / CBS 8797 / CCRC 22969 / KCTC 17520 / NBRC 10181 / NCYC 3082</strain>
    </source>
</reference>
<dbReference type="RefSeq" id="XP_022462643.1">
    <property type="nucleotide sequence ID" value="XM_022611211.1"/>
</dbReference>
<dbReference type="HOGENOM" id="CLU_110369_1_1_1"/>
<dbReference type="Pfam" id="PF03660">
    <property type="entry name" value="PHF5"/>
    <property type="match status" value="1"/>
</dbReference>
<dbReference type="OrthoDB" id="10248186at2759"/>
<evidence type="ECO:0000313" key="3">
    <source>
        <dbReference type="Proteomes" id="UP000006310"/>
    </source>
</evidence>
<dbReference type="KEGG" id="kng:KNAG_0A07440"/>
<protein>
    <submittedName>
        <fullName evidence="2">Uncharacterized protein</fullName>
    </submittedName>
</protein>
<dbReference type="GO" id="GO:0005684">
    <property type="term" value="C:U2-type spliceosomal complex"/>
    <property type="evidence" value="ECO:0007669"/>
    <property type="project" value="EnsemblFungi"/>
</dbReference>
<dbReference type="PIRSF" id="PIRSF016468">
    <property type="entry name" value="PHF5"/>
    <property type="match status" value="1"/>
</dbReference>
<accession>J7RU95</accession>
<comment type="similarity">
    <text evidence="1">Belongs to the PHF5 family.</text>
</comment>
<dbReference type="OMA" id="AYYCWEC"/>
<evidence type="ECO:0000313" key="2">
    <source>
        <dbReference type="EMBL" id="CCK68397.1"/>
    </source>
</evidence>
<proteinExistence type="inferred from homology"/>
<dbReference type="eggNOG" id="KOG1705">
    <property type="taxonomic scope" value="Eukaryota"/>
</dbReference>
<sequence length="114" mass="12655">MSKHQFDLVVCLKQPGSHLGVLCDKCDGRCPVCDSHILNTQHKRAIHKVKICESCAFGKSGTKCIICGMANAHNTAYYCWECSRQEKSKDGCPKVLNTGSNTVDRHFELKNAKV</sequence>
<dbReference type="GeneID" id="34524032"/>
<dbReference type="PANTHER" id="PTHR13120">
    <property type="entry name" value="PHD FINGER-LIKE DOMAIN-CONTAINING PROTEIN 5A"/>
    <property type="match status" value="1"/>
</dbReference>
<dbReference type="GO" id="GO:0009410">
    <property type="term" value="P:response to xenobiotic stimulus"/>
    <property type="evidence" value="ECO:0007669"/>
    <property type="project" value="EnsemblFungi"/>
</dbReference>
<dbReference type="STRING" id="1071383.J7RU95"/>
<gene>
    <name evidence="2" type="primary">KNAG0A07440</name>
    <name evidence="2" type="ordered locus">KNAG_0A07440</name>
</gene>
<dbReference type="AlphaFoldDB" id="J7RU95"/>
<reference evidence="2 3" key="1">
    <citation type="journal article" date="2011" name="Proc. Natl. Acad. Sci. U.S.A.">
        <title>Evolutionary erosion of yeast sex chromosomes by mating-type switching accidents.</title>
        <authorList>
            <person name="Gordon J.L."/>
            <person name="Armisen D."/>
            <person name="Proux-Wera E."/>
            <person name="Oheigeartaigh S.S."/>
            <person name="Byrne K.P."/>
            <person name="Wolfe K.H."/>
        </authorList>
    </citation>
    <scope>NUCLEOTIDE SEQUENCE [LARGE SCALE GENOMIC DNA]</scope>
    <source>
        <strain evidence="3">ATCC MYA-139 / BCRC 22969 / CBS 8797 / CCRC 22969 / KCTC 17520 / NBRC 10181 / NCYC 3082</strain>
    </source>
</reference>
<dbReference type="GO" id="GO:0005686">
    <property type="term" value="C:U2 snRNP"/>
    <property type="evidence" value="ECO:0007669"/>
    <property type="project" value="EnsemblFungi"/>
</dbReference>
<name>J7RU95_HUIN7</name>
<dbReference type="InterPro" id="IPR005345">
    <property type="entry name" value="PHF5"/>
</dbReference>
<organism evidence="2 3">
    <name type="scientific">Huiozyma naganishii (strain ATCC MYA-139 / BCRC 22969 / CBS 8797 / KCTC 17520 / NBRC 10181 / NCYC 3082 / Yp74L-3)</name>
    <name type="common">Yeast</name>
    <name type="synonym">Kazachstania naganishii</name>
    <dbReference type="NCBI Taxonomy" id="1071383"/>
    <lineage>
        <taxon>Eukaryota</taxon>
        <taxon>Fungi</taxon>
        <taxon>Dikarya</taxon>
        <taxon>Ascomycota</taxon>
        <taxon>Saccharomycotina</taxon>
        <taxon>Saccharomycetes</taxon>
        <taxon>Saccharomycetales</taxon>
        <taxon>Saccharomycetaceae</taxon>
        <taxon>Huiozyma</taxon>
    </lineage>
</organism>